<dbReference type="AlphaFoldDB" id="A0A6H5GMG8"/>
<protein>
    <submittedName>
        <fullName evidence="2">Uncharacterized protein</fullName>
    </submittedName>
</protein>
<sequence length="266" mass="29803">MRNQVQNRSHLPSRDRWNIKRRERTSSGAMIQGYYRVLRFLHRGLPDCTTGPDGQLTLSIIADYRKHVQFETIPAENQKRKPTDGILDYLVPPKFGSVYENHVKSLESDPPPENSLFVGEDEPPILLPTKTKKKKKNKNKIKVDPSISGTENAVNRVRMRGRPSHKHKKVSSVSPIELQASGTEVYNKPSSSPPYRPSAAPSTLHPIEEQILPNSSCASLYSYQHKCEAFGPLQTFASASSISRSDLHPSSSISSFFFSSFLLGVD</sequence>
<feature type="region of interest" description="Disordered" evidence="1">
    <location>
        <begin position="183"/>
        <end position="202"/>
    </location>
</feature>
<keyword evidence="3" id="KW-1185">Reference proteome</keyword>
<dbReference type="Proteomes" id="UP000479000">
    <property type="component" value="Unassembled WGS sequence"/>
</dbReference>
<feature type="region of interest" description="Disordered" evidence="1">
    <location>
        <begin position="104"/>
        <end position="152"/>
    </location>
</feature>
<evidence type="ECO:0000313" key="3">
    <source>
        <dbReference type="Proteomes" id="UP000479000"/>
    </source>
</evidence>
<organism evidence="2 3">
    <name type="scientific">Nesidiocoris tenuis</name>
    <dbReference type="NCBI Taxonomy" id="355587"/>
    <lineage>
        <taxon>Eukaryota</taxon>
        <taxon>Metazoa</taxon>
        <taxon>Ecdysozoa</taxon>
        <taxon>Arthropoda</taxon>
        <taxon>Hexapoda</taxon>
        <taxon>Insecta</taxon>
        <taxon>Pterygota</taxon>
        <taxon>Neoptera</taxon>
        <taxon>Paraneoptera</taxon>
        <taxon>Hemiptera</taxon>
        <taxon>Heteroptera</taxon>
        <taxon>Panheteroptera</taxon>
        <taxon>Cimicomorpha</taxon>
        <taxon>Miridae</taxon>
        <taxon>Dicyphina</taxon>
        <taxon>Nesidiocoris</taxon>
    </lineage>
</organism>
<dbReference type="OrthoDB" id="6436078at2759"/>
<feature type="compositionally biased region" description="Basic residues" evidence="1">
    <location>
        <begin position="130"/>
        <end position="140"/>
    </location>
</feature>
<gene>
    <name evidence="2" type="ORF">NTEN_LOCUS10664</name>
</gene>
<reference evidence="2 3" key="1">
    <citation type="submission" date="2020-02" db="EMBL/GenBank/DDBJ databases">
        <authorList>
            <person name="Ferguson B K."/>
        </authorList>
    </citation>
    <scope>NUCLEOTIDE SEQUENCE [LARGE SCALE GENOMIC DNA]</scope>
</reference>
<proteinExistence type="predicted"/>
<accession>A0A6H5GMG8</accession>
<dbReference type="EMBL" id="CADCXU010015990">
    <property type="protein sequence ID" value="CAB0005187.1"/>
    <property type="molecule type" value="Genomic_DNA"/>
</dbReference>
<evidence type="ECO:0000313" key="2">
    <source>
        <dbReference type="EMBL" id="CAB0005187.1"/>
    </source>
</evidence>
<name>A0A6H5GMG8_9HEMI</name>
<evidence type="ECO:0000256" key="1">
    <source>
        <dbReference type="SAM" id="MobiDB-lite"/>
    </source>
</evidence>